<dbReference type="SMART" id="SM00248">
    <property type="entry name" value="ANK"/>
    <property type="match status" value="13"/>
</dbReference>
<dbReference type="Pfam" id="PF13637">
    <property type="entry name" value="Ank_4"/>
    <property type="match status" value="1"/>
</dbReference>
<dbReference type="PANTHER" id="PTHR46224">
    <property type="entry name" value="ANKYRIN REPEAT FAMILY PROTEIN"/>
    <property type="match status" value="1"/>
</dbReference>
<feature type="repeat" description="ANK" evidence="2">
    <location>
        <begin position="797"/>
        <end position="829"/>
    </location>
</feature>
<dbReference type="InterPro" id="IPR002110">
    <property type="entry name" value="Ankyrin_rpt"/>
</dbReference>
<dbReference type="PROSITE" id="PS50297">
    <property type="entry name" value="ANK_REP_REGION"/>
    <property type="match status" value="5"/>
</dbReference>
<evidence type="ECO:0000259" key="3">
    <source>
        <dbReference type="Pfam" id="PF24883"/>
    </source>
</evidence>
<name>A0A1V6UG11_9EURO</name>
<dbReference type="Gene3D" id="1.25.40.20">
    <property type="entry name" value="Ankyrin repeat-containing domain"/>
    <property type="match status" value="5"/>
</dbReference>
<dbReference type="InterPro" id="IPR056884">
    <property type="entry name" value="NPHP3-like_N"/>
</dbReference>
<protein>
    <recommendedName>
        <fullName evidence="3">Nephrocystin 3-like N-terminal domain-containing protein</fullName>
    </recommendedName>
</protein>
<dbReference type="SUPFAM" id="SSF48403">
    <property type="entry name" value="Ankyrin repeat"/>
    <property type="match status" value="2"/>
</dbReference>
<proteinExistence type="predicted"/>
<feature type="repeat" description="ANK" evidence="2">
    <location>
        <begin position="600"/>
        <end position="632"/>
    </location>
</feature>
<evidence type="ECO:0000256" key="2">
    <source>
        <dbReference type="PROSITE-ProRule" id="PRU00023"/>
    </source>
</evidence>
<dbReference type="SUPFAM" id="SSF52540">
    <property type="entry name" value="P-loop containing nucleoside triphosphate hydrolases"/>
    <property type="match status" value="1"/>
</dbReference>
<dbReference type="InterPro" id="IPR036770">
    <property type="entry name" value="Ankyrin_rpt-contain_sf"/>
</dbReference>
<comment type="caution">
    <text evidence="4">The sequence shown here is derived from an EMBL/GenBank/DDBJ whole genome shotgun (WGS) entry which is preliminary data.</text>
</comment>
<dbReference type="Pfam" id="PF24883">
    <property type="entry name" value="NPHP3_N"/>
    <property type="match status" value="1"/>
</dbReference>
<dbReference type="InterPro" id="IPR051616">
    <property type="entry name" value="Cul2-RING_E3_ligase_SR"/>
</dbReference>
<evidence type="ECO:0000313" key="4">
    <source>
        <dbReference type="EMBL" id="OQE36933.1"/>
    </source>
</evidence>
<reference evidence="5" key="1">
    <citation type="journal article" date="2017" name="Nat. Microbiol.">
        <title>Global analysis of biosynthetic gene clusters reveals vast potential of secondary metabolite production in Penicillium species.</title>
        <authorList>
            <person name="Nielsen J.C."/>
            <person name="Grijseels S."/>
            <person name="Prigent S."/>
            <person name="Ji B."/>
            <person name="Dainat J."/>
            <person name="Nielsen K.F."/>
            <person name="Frisvad J.C."/>
            <person name="Workman M."/>
            <person name="Nielsen J."/>
        </authorList>
    </citation>
    <scope>NUCLEOTIDE SEQUENCE [LARGE SCALE GENOMIC DNA]</scope>
    <source>
        <strain evidence="5">IBT 31321</strain>
    </source>
</reference>
<dbReference type="Gene3D" id="3.40.50.300">
    <property type="entry name" value="P-loop containing nucleotide triphosphate hydrolases"/>
    <property type="match status" value="1"/>
</dbReference>
<dbReference type="PRINTS" id="PR01415">
    <property type="entry name" value="ANKYRIN"/>
</dbReference>
<feature type="repeat" description="ANK" evidence="2">
    <location>
        <begin position="896"/>
        <end position="928"/>
    </location>
</feature>
<dbReference type="PANTHER" id="PTHR46224:SF64">
    <property type="entry name" value="IQ MOTIF AND ANKYRIN REPEAT DOMAIN-CONTAINING PROTEIN 1"/>
    <property type="match status" value="1"/>
</dbReference>
<dbReference type="InterPro" id="IPR027417">
    <property type="entry name" value="P-loop_NTPase"/>
</dbReference>
<dbReference type="Proteomes" id="UP000191500">
    <property type="component" value="Unassembled WGS sequence"/>
</dbReference>
<feature type="repeat" description="ANK" evidence="2">
    <location>
        <begin position="567"/>
        <end position="599"/>
    </location>
</feature>
<feature type="repeat" description="ANK" evidence="2">
    <location>
        <begin position="632"/>
        <end position="664"/>
    </location>
</feature>
<organism evidence="4 5">
    <name type="scientific">Penicillium coprophilum</name>
    <dbReference type="NCBI Taxonomy" id="36646"/>
    <lineage>
        <taxon>Eukaryota</taxon>
        <taxon>Fungi</taxon>
        <taxon>Dikarya</taxon>
        <taxon>Ascomycota</taxon>
        <taxon>Pezizomycotina</taxon>
        <taxon>Eurotiomycetes</taxon>
        <taxon>Eurotiomycetidae</taxon>
        <taxon>Eurotiales</taxon>
        <taxon>Aspergillaceae</taxon>
        <taxon>Penicillium</taxon>
    </lineage>
</organism>
<accession>A0A1V6UG11</accession>
<dbReference type="PROSITE" id="PS50088">
    <property type="entry name" value="ANK_REPEAT"/>
    <property type="match status" value="9"/>
</dbReference>
<keyword evidence="1" id="KW-0677">Repeat</keyword>
<feature type="repeat" description="ANK" evidence="2">
    <location>
        <begin position="665"/>
        <end position="697"/>
    </location>
</feature>
<evidence type="ECO:0000313" key="5">
    <source>
        <dbReference type="Proteomes" id="UP000191500"/>
    </source>
</evidence>
<sequence length="988" mass="107889">MALTHSDQNRIDDDILESLAFPEMLDRRDNIEQRHRTTCEWILELEEYNSWKSNSHGLLWIKGKPGAGKSTLMAYLHDEVWESQDSGNEKGIQLDFFFTARGTDLQRRPLGMLRSLLNQIFRSDEAVRPPLREFYLDRSRKFGNAHNWEWPQIQLERLLVEAILESASRQPVTVFVDALDEAGGEAARQLADYFYRLNDAAGSKSAVKICISSRHYPIVNSPGAREITVEEHNHKDISTYINDKISETSIISHASDQEAWRVLRKELIQRTEAVFQWAHTIIPLVQRKLSDGHSPKDICRWLPDVPADLGNMYKYILEWVIDPSERPQVFLFFQWVSLAERPLSVTEIRYALAMKDVKVTQHRIRWKKIEGFVESNESMQCRIKALSGGLAEVTSGQEGGETIQVVHQSVSDFLRTKGLAILSELAAAHTSPLNGENLILQSQATLYHSCLVYFAREELPDSARNRSHGDVPDLSTERPFLDYATCYIFVHAEKAGKCRAKKIHTEVQQLEQLISRWVRLYWILNRHETEFPLPGTTLFHLAATANLVDVIDYLSSKKRILTQTDQDGNVALHLAARRGHIQVAQILLRRGTDIEIKNKNQRTPLIWAARLGQLEFVKWLLQSGANVNTRTSAGCALQVASEAGHEDVVQLLLEAGANVNIRSGPNHNVLIDAASVGNAEIVQILLAANADVNAQSSYYGSALQASLLLGSLETTQILLAAGADVNAEGGFHGNPLQAASYKGSTEIVKILLAAGANVNSQGGRYGSALQAASGVGSTETVRILLAAGADVNFQGGEYGNALQAASGIGSAETVQILLAAGADVNSQGGGYGNALQAASYKGSTEIVKILLVAGANVNSQGGIYGSALQAASRAWNAEKAQLLLAAGADVNFQGGEYGNALQAASSAGRPEIVRMLLTAGANVNAKGGYYGSALAAASSCSSAEIVQMLLDAGADVITKEAASFDRDFKVVRGPQKDRSTAISKCVVC</sequence>
<gene>
    <name evidence="4" type="ORF">PENCOP_c011G00110</name>
</gene>
<dbReference type="EMBL" id="MDDG01000011">
    <property type="protein sequence ID" value="OQE36933.1"/>
    <property type="molecule type" value="Genomic_DNA"/>
</dbReference>
<dbReference type="Pfam" id="PF12796">
    <property type="entry name" value="Ank_2"/>
    <property type="match status" value="4"/>
</dbReference>
<evidence type="ECO:0000256" key="1">
    <source>
        <dbReference type="ARBA" id="ARBA00022737"/>
    </source>
</evidence>
<dbReference type="STRING" id="36646.A0A1V6UG11"/>
<keyword evidence="5" id="KW-1185">Reference proteome</keyword>
<feature type="repeat" description="ANK" evidence="2">
    <location>
        <begin position="833"/>
        <end position="862"/>
    </location>
</feature>
<feature type="domain" description="Nephrocystin 3-like N-terminal" evidence="3">
    <location>
        <begin position="38"/>
        <end position="214"/>
    </location>
</feature>
<keyword evidence="2" id="KW-0040">ANK repeat</keyword>
<feature type="repeat" description="ANK" evidence="2">
    <location>
        <begin position="764"/>
        <end position="796"/>
    </location>
</feature>
<feature type="repeat" description="ANK" evidence="2">
    <location>
        <begin position="731"/>
        <end position="763"/>
    </location>
</feature>
<dbReference type="AlphaFoldDB" id="A0A1V6UG11"/>